<sequence>MPVEEGEWLRERLREKGVDCVVQPLGDGLRSLLALPTKDCRVFVPWGGYAAAQEVLQEQADAETEFLREQLLRGADRLYLSARLEKKLRKTDPFRAAESVAAYCRRCIEGAGQITDEGRVTNCPRGGHYFRCLAEGFVFLVNSETMELLSVTPIRRG</sequence>
<gene>
    <name evidence="1" type="ORF">H9737_04855</name>
</gene>
<proteinExistence type="predicted"/>
<comment type="caution">
    <text evidence="1">The sequence shown here is derived from an EMBL/GenBank/DDBJ whole genome shotgun (WGS) entry which is preliminary data.</text>
</comment>
<evidence type="ECO:0000313" key="2">
    <source>
        <dbReference type="Proteomes" id="UP000824249"/>
    </source>
</evidence>
<accession>A0A9D2AQX2</accession>
<organism evidence="1 2">
    <name type="scientific">Candidatus Borkfalkia faecigallinarum</name>
    <dbReference type="NCBI Taxonomy" id="2838509"/>
    <lineage>
        <taxon>Bacteria</taxon>
        <taxon>Bacillati</taxon>
        <taxon>Bacillota</taxon>
        <taxon>Clostridia</taxon>
        <taxon>Christensenellales</taxon>
        <taxon>Christensenellaceae</taxon>
        <taxon>Candidatus Borkfalkia</taxon>
    </lineage>
</organism>
<reference evidence="1" key="2">
    <citation type="submission" date="2021-04" db="EMBL/GenBank/DDBJ databases">
        <authorList>
            <person name="Gilroy R."/>
        </authorList>
    </citation>
    <scope>NUCLEOTIDE SEQUENCE</scope>
    <source>
        <strain evidence="1">26628</strain>
    </source>
</reference>
<dbReference type="Proteomes" id="UP000824249">
    <property type="component" value="Unassembled WGS sequence"/>
</dbReference>
<evidence type="ECO:0000313" key="1">
    <source>
        <dbReference type="EMBL" id="HIX47002.1"/>
    </source>
</evidence>
<protein>
    <submittedName>
        <fullName evidence="1">Uncharacterized protein</fullName>
    </submittedName>
</protein>
<dbReference type="AlphaFoldDB" id="A0A9D2AQX2"/>
<reference evidence="1" key="1">
    <citation type="journal article" date="2021" name="PeerJ">
        <title>Extensive microbial diversity within the chicken gut microbiome revealed by metagenomics and culture.</title>
        <authorList>
            <person name="Gilroy R."/>
            <person name="Ravi A."/>
            <person name="Getino M."/>
            <person name="Pursley I."/>
            <person name="Horton D.L."/>
            <person name="Alikhan N.F."/>
            <person name="Baker D."/>
            <person name="Gharbi K."/>
            <person name="Hall N."/>
            <person name="Watson M."/>
            <person name="Adriaenssens E.M."/>
            <person name="Foster-Nyarko E."/>
            <person name="Jarju S."/>
            <person name="Secka A."/>
            <person name="Antonio M."/>
            <person name="Oren A."/>
            <person name="Chaudhuri R.R."/>
            <person name="La Ragione R."/>
            <person name="Hildebrand F."/>
            <person name="Pallen M.J."/>
        </authorList>
    </citation>
    <scope>NUCLEOTIDE SEQUENCE</scope>
    <source>
        <strain evidence="1">26628</strain>
    </source>
</reference>
<dbReference type="EMBL" id="DXFD01000076">
    <property type="protein sequence ID" value="HIX47002.1"/>
    <property type="molecule type" value="Genomic_DNA"/>
</dbReference>
<name>A0A9D2AQX2_9FIRM</name>